<organism evidence="1 2">
    <name type="scientific">Halalkalibacter akibai (strain ATCC 43226 / DSM 21942 / CIP 109018 / JCM 9157 / 1139)</name>
    <name type="common">Bacillus akibai</name>
    <dbReference type="NCBI Taxonomy" id="1236973"/>
    <lineage>
        <taxon>Bacteria</taxon>
        <taxon>Bacillati</taxon>
        <taxon>Bacillota</taxon>
        <taxon>Bacilli</taxon>
        <taxon>Bacillales</taxon>
        <taxon>Bacillaceae</taxon>
        <taxon>Halalkalibacter</taxon>
    </lineage>
</organism>
<gene>
    <name evidence="1" type="ORF">JCM9157_4814</name>
</gene>
<dbReference type="OrthoDB" id="2943457at2"/>
<dbReference type="AlphaFoldDB" id="W4R0T4"/>
<keyword evidence="2" id="KW-1185">Reference proteome</keyword>
<accession>W4R0T4</accession>
<name>W4R0T4_HALA3</name>
<sequence length="139" mass="16996">MKIYKAQSKWVIGVEGGVFEEFEKQKEAIIVDTRPVAYKMWRTPMEVVENIFIGHLWEIEYQFLEYHVGTESIFVFMIERSRRKPGFIHYREEFFVSHRFVMSKVNSLRERACIAEYHWNHIKNQWIEIECLFQQEHEC</sequence>
<protein>
    <submittedName>
        <fullName evidence="1">Uncharacterized protein</fullName>
    </submittedName>
</protein>
<dbReference type="Proteomes" id="UP000018896">
    <property type="component" value="Unassembled WGS sequence"/>
</dbReference>
<comment type="caution">
    <text evidence="1">The sequence shown here is derived from an EMBL/GenBank/DDBJ whole genome shotgun (WGS) entry which is preliminary data.</text>
</comment>
<dbReference type="EMBL" id="BAUV01000081">
    <property type="protein sequence ID" value="GAE37508.1"/>
    <property type="molecule type" value="Genomic_DNA"/>
</dbReference>
<evidence type="ECO:0000313" key="1">
    <source>
        <dbReference type="EMBL" id="GAE37508.1"/>
    </source>
</evidence>
<proteinExistence type="predicted"/>
<reference evidence="1 2" key="1">
    <citation type="journal article" date="2014" name="Genome Announc.">
        <title>Draft Genome Sequences of Three Alkaliphilic Bacillus Strains, Bacillus wakoensis JCM 9140T, Bacillus akibai JCM 9157T, and Bacillus hemicellulosilyticus JCM 9152T.</title>
        <authorList>
            <person name="Yuki M."/>
            <person name="Oshima K."/>
            <person name="Suda W."/>
            <person name="Oshida Y."/>
            <person name="Kitamura K."/>
            <person name="Iida T."/>
            <person name="Hattori M."/>
            <person name="Ohkuma M."/>
        </authorList>
    </citation>
    <scope>NUCLEOTIDE SEQUENCE [LARGE SCALE GENOMIC DNA]</scope>
    <source>
        <strain evidence="1 2">JCM 9157</strain>
    </source>
</reference>
<dbReference type="RefSeq" id="WP_035668388.1">
    <property type="nucleotide sequence ID" value="NZ_BAUV01000081.1"/>
</dbReference>
<evidence type="ECO:0000313" key="2">
    <source>
        <dbReference type="Proteomes" id="UP000018896"/>
    </source>
</evidence>